<name>A0ABQ2PDY9_9NEIS</name>
<feature type="coiled-coil region" evidence="1">
    <location>
        <begin position="193"/>
        <end position="227"/>
    </location>
</feature>
<dbReference type="Gene3D" id="3.40.50.300">
    <property type="entry name" value="P-loop containing nucleotide triphosphate hydrolases"/>
    <property type="match status" value="2"/>
</dbReference>
<sequence length="938" mass="107285">MFQIRELEMIHWDFWRAIRVPLDAQIVTIVGPNGSGKTTLLDALRTLLALKCSGRRDYKRYVRNNRENYAWLRGVVSNPRREAGGLFPTLFFPATSEVVTLFCRIRKQGGDWMRQYAIAEGDVTLDAQTESTLQWLGVNEYKRRLEQAGLTPAIAEVLALEQGDTDKLCEYSPKALLELVFQVFGDKQVLDHYAEAKLRLKEAEGELAKMEQQLAQVGLDVERLKLRGNNYLEWRSLQDDIEKLEQQAVPALKYVEQWESLRGYINQFRGARKSLRQKQDELDALDVQYRAIAGGQESAQSQEEAARKEHDEAYATFQVARDAARDSEKTMKEAERLRQLAEAEHGADGVSLNDRLAQQRESAARLKQSIKLMKDERQELAQAQFALQQGRQPHPDFVNRMRAALDEAGIAHQLLTEIVEVRDHSWQDAVEALLAPYRHIILLNRASDRKEAFGIGQQLKYRHFIVPEREPVERANRNSILEVVDFKADAPGWLVGLLNRTQRAKSVADGEHLDGDWITRDGYHKERRGARDISARPGDYAFGEAARQSRLNETTRRLRDLNEQLLDDEGKLVELERDISALQQSLMGMQAVVQLAARQEEFAAVAERWPAEQQRVQEAGAAMAMAQASWDEARKLREEGRLGYEKLKDRREQLDRAVNTELEQLARQRDEQTRRVNDLRKSRAAMPDEVRSAERLRVLRDKYGSAREVQHMVERERERLAQMEWETDPTILARRDKVADDYNALEHDTHAHRNEVQRTEQLTDEARGAYINKLKATVREYGRNLKRLGELSGIDVETDLPHLENDDLILSQAGLTVRFNFDQKGMMGLNDGEASGGQQVMKSLIMLIGLMMDDANPSGFVFIDEPFAHLDIFNIDRVGGFLKATQAQYLITTPLTHNTNVYGPSELTLTTRKKQPGETWAPVIAQTRRRVRAPVTAE</sequence>
<evidence type="ECO:0000259" key="2">
    <source>
        <dbReference type="Pfam" id="PF02463"/>
    </source>
</evidence>
<dbReference type="Pfam" id="PF02463">
    <property type="entry name" value="SMC_N"/>
    <property type="match status" value="1"/>
</dbReference>
<feature type="coiled-coil region" evidence="1">
    <location>
        <begin position="644"/>
        <end position="682"/>
    </location>
</feature>
<evidence type="ECO:0000313" key="3">
    <source>
        <dbReference type="EMBL" id="GGP23612.1"/>
    </source>
</evidence>
<dbReference type="EMBL" id="BMLX01000007">
    <property type="protein sequence ID" value="GGP23612.1"/>
    <property type="molecule type" value="Genomic_DNA"/>
</dbReference>
<keyword evidence="1" id="KW-0175">Coiled coil</keyword>
<reference evidence="4" key="1">
    <citation type="journal article" date="2019" name="Int. J. Syst. Evol. Microbiol.">
        <title>The Global Catalogue of Microorganisms (GCM) 10K type strain sequencing project: providing services to taxonomists for standard genome sequencing and annotation.</title>
        <authorList>
            <consortium name="The Broad Institute Genomics Platform"/>
            <consortium name="The Broad Institute Genome Sequencing Center for Infectious Disease"/>
            <person name="Wu L."/>
            <person name="Ma J."/>
        </authorList>
    </citation>
    <scope>NUCLEOTIDE SEQUENCE [LARGE SCALE GENOMIC DNA]</scope>
    <source>
        <strain evidence="4">CGMCC 1.8859</strain>
    </source>
</reference>
<feature type="coiled-coil region" evidence="1">
    <location>
        <begin position="317"/>
        <end position="383"/>
    </location>
</feature>
<evidence type="ECO:0000313" key="4">
    <source>
        <dbReference type="Proteomes" id="UP000637267"/>
    </source>
</evidence>
<dbReference type="PANTHER" id="PTHR32182">
    <property type="entry name" value="DNA REPLICATION AND REPAIR PROTEIN RECF"/>
    <property type="match status" value="1"/>
</dbReference>
<comment type="caution">
    <text evidence="3">The sequence shown here is derived from an EMBL/GenBank/DDBJ whole genome shotgun (WGS) entry which is preliminary data.</text>
</comment>
<dbReference type="Proteomes" id="UP000637267">
    <property type="component" value="Unassembled WGS sequence"/>
</dbReference>
<dbReference type="RefSeq" id="WP_188706227.1">
    <property type="nucleotide sequence ID" value="NZ_BMLX01000007.1"/>
</dbReference>
<gene>
    <name evidence="3" type="ORF">GCM10010970_36120</name>
</gene>
<proteinExistence type="predicted"/>
<dbReference type="InterPro" id="IPR027417">
    <property type="entry name" value="P-loop_NTPase"/>
</dbReference>
<accession>A0ABQ2PDY9</accession>
<organism evidence="3 4">
    <name type="scientific">Silvimonas iriomotensis</name>
    <dbReference type="NCBI Taxonomy" id="449662"/>
    <lineage>
        <taxon>Bacteria</taxon>
        <taxon>Pseudomonadati</taxon>
        <taxon>Pseudomonadota</taxon>
        <taxon>Betaproteobacteria</taxon>
        <taxon>Neisseriales</taxon>
        <taxon>Chitinibacteraceae</taxon>
        <taxon>Silvimonas</taxon>
    </lineage>
</organism>
<protein>
    <recommendedName>
        <fullName evidence="2">RecF/RecN/SMC N-terminal domain-containing protein</fullName>
    </recommendedName>
</protein>
<feature type="domain" description="RecF/RecN/SMC N-terminal" evidence="2">
    <location>
        <begin position="16"/>
        <end position="893"/>
    </location>
</feature>
<dbReference type="InterPro" id="IPR003395">
    <property type="entry name" value="RecF/RecN/SMC_N"/>
</dbReference>
<dbReference type="PANTHER" id="PTHR32182:SF0">
    <property type="entry name" value="DNA REPLICATION AND REPAIR PROTEIN RECF"/>
    <property type="match status" value="1"/>
</dbReference>
<dbReference type="SUPFAM" id="SSF52540">
    <property type="entry name" value="P-loop containing nucleoside triphosphate hydrolases"/>
    <property type="match status" value="2"/>
</dbReference>
<feature type="coiled-coil region" evidence="1">
    <location>
        <begin position="551"/>
        <end position="592"/>
    </location>
</feature>
<keyword evidence="4" id="KW-1185">Reference proteome</keyword>
<evidence type="ECO:0000256" key="1">
    <source>
        <dbReference type="SAM" id="Coils"/>
    </source>
</evidence>